<dbReference type="InterPro" id="IPR050388">
    <property type="entry name" value="ABC_Ni/Peptide_Import"/>
</dbReference>
<evidence type="ECO:0000256" key="4">
    <source>
        <dbReference type="ARBA" id="ARBA00022475"/>
    </source>
</evidence>
<dbReference type="GO" id="GO:0005524">
    <property type="term" value="F:ATP binding"/>
    <property type="evidence" value="ECO:0007669"/>
    <property type="project" value="UniProtKB-KW"/>
</dbReference>
<evidence type="ECO:0000256" key="1">
    <source>
        <dbReference type="ARBA" id="ARBA00004417"/>
    </source>
</evidence>
<accession>A0ABV7LFL7</accession>
<dbReference type="EMBL" id="JBHRUV010000052">
    <property type="protein sequence ID" value="MFC3266725.1"/>
    <property type="molecule type" value="Genomic_DNA"/>
</dbReference>
<reference evidence="10" key="1">
    <citation type="journal article" date="2019" name="Int. J. Syst. Evol. Microbiol.">
        <title>The Global Catalogue of Microorganisms (GCM) 10K type strain sequencing project: providing services to taxonomists for standard genome sequencing and annotation.</title>
        <authorList>
            <consortium name="The Broad Institute Genomics Platform"/>
            <consortium name="The Broad Institute Genome Sequencing Center for Infectious Disease"/>
            <person name="Wu L."/>
            <person name="Ma J."/>
        </authorList>
    </citation>
    <scope>NUCLEOTIDE SEQUENCE [LARGE SCALE GENOMIC DNA]</scope>
    <source>
        <strain evidence="10">CCM 7941</strain>
    </source>
</reference>
<comment type="caution">
    <text evidence="9">The sequence shown here is derived from an EMBL/GenBank/DDBJ whole genome shotgun (WGS) entry which is preliminary data.</text>
</comment>
<comment type="similarity">
    <text evidence="2">Belongs to the ABC transporter superfamily.</text>
</comment>
<name>A0ABV7LFL7_9HYPH</name>
<keyword evidence="3" id="KW-0813">Transport</keyword>
<dbReference type="InterPro" id="IPR027417">
    <property type="entry name" value="P-loop_NTPase"/>
</dbReference>
<evidence type="ECO:0000256" key="5">
    <source>
        <dbReference type="ARBA" id="ARBA00022741"/>
    </source>
</evidence>
<feature type="domain" description="ABC transporter" evidence="8">
    <location>
        <begin position="8"/>
        <end position="252"/>
    </location>
</feature>
<comment type="subcellular location">
    <subcellularLocation>
        <location evidence="1">Cell inner membrane</location>
        <topology evidence="1">Peripheral membrane protein</topology>
    </subcellularLocation>
</comment>
<dbReference type="PANTHER" id="PTHR43297:SF2">
    <property type="entry name" value="DIPEPTIDE TRANSPORT ATP-BINDING PROTEIN DPPD"/>
    <property type="match status" value="1"/>
</dbReference>
<evidence type="ECO:0000256" key="7">
    <source>
        <dbReference type="ARBA" id="ARBA00023136"/>
    </source>
</evidence>
<keyword evidence="7" id="KW-0472">Membrane</keyword>
<dbReference type="Proteomes" id="UP001595536">
    <property type="component" value="Unassembled WGS sequence"/>
</dbReference>
<evidence type="ECO:0000256" key="3">
    <source>
        <dbReference type="ARBA" id="ARBA00022448"/>
    </source>
</evidence>
<keyword evidence="10" id="KW-1185">Reference proteome</keyword>
<dbReference type="PROSITE" id="PS00211">
    <property type="entry name" value="ABC_TRANSPORTER_1"/>
    <property type="match status" value="1"/>
</dbReference>
<proteinExistence type="inferred from homology"/>
<sequence>MSADVLAIEGLSVGLAGRGHGRAAQALVEDVSLRVKRGRVLALVGPSGAGKSLAFGAALDVLPAGVRRLSGTATLDGAPVPFGTLRGRHVAAIMQNPRTAFNPMATMAGHAFETLRALGVPREERRGRILAAMAAAGLEGGEQALGLHAFRMSGGMLQRMMIAIALASGSPFLFADEPTTGLDLIVQREILDLLERLCAGRGLGVLLITHDMSVVARLADEVAVMDGGRIVETGSVHGVFRRPQSPAGRRLLQAHMALYGVAEVS</sequence>
<gene>
    <name evidence="9" type="ORF">ACFOEX_10215</name>
</gene>
<dbReference type="Pfam" id="PF00005">
    <property type="entry name" value="ABC_tran"/>
    <property type="match status" value="1"/>
</dbReference>
<dbReference type="PANTHER" id="PTHR43297">
    <property type="entry name" value="OLIGOPEPTIDE TRANSPORT ATP-BINDING PROTEIN APPD"/>
    <property type="match status" value="1"/>
</dbReference>
<evidence type="ECO:0000259" key="8">
    <source>
        <dbReference type="PROSITE" id="PS50893"/>
    </source>
</evidence>
<dbReference type="CDD" id="cd03257">
    <property type="entry name" value="ABC_NikE_OppD_transporters"/>
    <property type="match status" value="1"/>
</dbReference>
<keyword evidence="5" id="KW-0547">Nucleotide-binding</keyword>
<keyword evidence="4" id="KW-1003">Cell membrane</keyword>
<dbReference type="InterPro" id="IPR017871">
    <property type="entry name" value="ABC_transporter-like_CS"/>
</dbReference>
<organism evidence="9 10">
    <name type="scientific">Camelimonas abortus</name>
    <dbReference type="NCBI Taxonomy" id="1017184"/>
    <lineage>
        <taxon>Bacteria</taxon>
        <taxon>Pseudomonadati</taxon>
        <taxon>Pseudomonadota</taxon>
        <taxon>Alphaproteobacteria</taxon>
        <taxon>Hyphomicrobiales</taxon>
        <taxon>Chelatococcaceae</taxon>
        <taxon>Camelimonas</taxon>
    </lineage>
</organism>
<dbReference type="Gene3D" id="3.40.50.300">
    <property type="entry name" value="P-loop containing nucleotide triphosphate hydrolases"/>
    <property type="match status" value="1"/>
</dbReference>
<evidence type="ECO:0000256" key="6">
    <source>
        <dbReference type="ARBA" id="ARBA00022840"/>
    </source>
</evidence>
<dbReference type="InterPro" id="IPR003593">
    <property type="entry name" value="AAA+_ATPase"/>
</dbReference>
<dbReference type="SUPFAM" id="SSF52540">
    <property type="entry name" value="P-loop containing nucleoside triphosphate hydrolases"/>
    <property type="match status" value="1"/>
</dbReference>
<dbReference type="SMART" id="SM00382">
    <property type="entry name" value="AAA"/>
    <property type="match status" value="1"/>
</dbReference>
<evidence type="ECO:0000313" key="9">
    <source>
        <dbReference type="EMBL" id="MFC3266725.1"/>
    </source>
</evidence>
<evidence type="ECO:0000256" key="2">
    <source>
        <dbReference type="ARBA" id="ARBA00005417"/>
    </source>
</evidence>
<dbReference type="RefSeq" id="WP_376828935.1">
    <property type="nucleotide sequence ID" value="NZ_JBHLWR010000004.1"/>
</dbReference>
<evidence type="ECO:0000313" key="10">
    <source>
        <dbReference type="Proteomes" id="UP001595536"/>
    </source>
</evidence>
<keyword evidence="6 9" id="KW-0067">ATP-binding</keyword>
<protein>
    <submittedName>
        <fullName evidence="9">ATP-binding cassette domain-containing protein</fullName>
    </submittedName>
</protein>
<dbReference type="PROSITE" id="PS50893">
    <property type="entry name" value="ABC_TRANSPORTER_2"/>
    <property type="match status" value="1"/>
</dbReference>
<dbReference type="InterPro" id="IPR003439">
    <property type="entry name" value="ABC_transporter-like_ATP-bd"/>
</dbReference>